<dbReference type="InterPro" id="IPR051678">
    <property type="entry name" value="AGP_Transferase"/>
</dbReference>
<gene>
    <name evidence="2" type="ORF">GCM10009613_04860</name>
</gene>
<dbReference type="Gene3D" id="3.30.200.20">
    <property type="entry name" value="Phosphorylase Kinase, domain 1"/>
    <property type="match status" value="1"/>
</dbReference>
<evidence type="ECO:0000313" key="2">
    <source>
        <dbReference type="EMBL" id="GAA1380471.1"/>
    </source>
</evidence>
<dbReference type="InterPro" id="IPR041726">
    <property type="entry name" value="ACAD10_11_N"/>
</dbReference>
<dbReference type="EMBL" id="BAAAJK010000001">
    <property type="protein sequence ID" value="GAA1380471.1"/>
    <property type="molecule type" value="Genomic_DNA"/>
</dbReference>
<evidence type="ECO:0000259" key="1">
    <source>
        <dbReference type="Pfam" id="PF01636"/>
    </source>
</evidence>
<sequence length="354" mass="37953">MGSEPDRVAGLDPERVARWLTGTVDALVGPVRFELVAGGRSNLTFRVTDAAGTGYALRRPPTGGVLSTAHDMAREWRFLTALEPTPVPVPRPVAFCADPGVTGAEFYVMEFVEGTVPADAAAGIALGPAACARAGEQTVDVLVELHALDPARTGLGDLVRRTGYLQRQLRRWHAQLHASADRLPRLAADLALLDEVHDLLLAHVPPQRAGIVHGDYRPGNAVFGPDGTLRAVLDWELATTGDPMADLAWLISGWPDPGEDLVPTTSGPSTAPGFPRRAELVRRYADRSGRDVADLPYWTAFARWRAACISAGVQARYLAGHMADDGHLIEARARAEHVTQLGRSARSALRDAGI</sequence>
<dbReference type="InterPro" id="IPR002575">
    <property type="entry name" value="Aminoglycoside_PTrfase"/>
</dbReference>
<accession>A0ABP4I8B5</accession>
<proteinExistence type="predicted"/>
<dbReference type="SUPFAM" id="SSF56112">
    <property type="entry name" value="Protein kinase-like (PK-like)"/>
    <property type="match status" value="1"/>
</dbReference>
<dbReference type="RefSeq" id="WP_344017907.1">
    <property type="nucleotide sequence ID" value="NZ_BAAAJK010000001.1"/>
</dbReference>
<protein>
    <submittedName>
        <fullName evidence="2">Phosphotransferase family protein</fullName>
    </submittedName>
</protein>
<dbReference type="Pfam" id="PF01636">
    <property type="entry name" value="APH"/>
    <property type="match status" value="1"/>
</dbReference>
<dbReference type="Gene3D" id="3.90.1200.10">
    <property type="match status" value="1"/>
</dbReference>
<dbReference type="PANTHER" id="PTHR21310">
    <property type="entry name" value="AMINOGLYCOSIDE PHOSPHOTRANSFERASE-RELATED-RELATED"/>
    <property type="match status" value="1"/>
</dbReference>
<comment type="caution">
    <text evidence="2">The sequence shown here is derived from an EMBL/GenBank/DDBJ whole genome shotgun (WGS) entry which is preliminary data.</text>
</comment>
<dbReference type="CDD" id="cd05154">
    <property type="entry name" value="ACAD10_11_N-like"/>
    <property type="match status" value="1"/>
</dbReference>
<organism evidence="2 3">
    <name type="scientific">Pseudonocardia kongjuensis</name>
    <dbReference type="NCBI Taxonomy" id="102227"/>
    <lineage>
        <taxon>Bacteria</taxon>
        <taxon>Bacillati</taxon>
        <taxon>Actinomycetota</taxon>
        <taxon>Actinomycetes</taxon>
        <taxon>Pseudonocardiales</taxon>
        <taxon>Pseudonocardiaceae</taxon>
        <taxon>Pseudonocardia</taxon>
    </lineage>
</organism>
<dbReference type="Proteomes" id="UP001501414">
    <property type="component" value="Unassembled WGS sequence"/>
</dbReference>
<keyword evidence="3" id="KW-1185">Reference proteome</keyword>
<reference evidence="3" key="1">
    <citation type="journal article" date="2019" name="Int. J. Syst. Evol. Microbiol.">
        <title>The Global Catalogue of Microorganisms (GCM) 10K type strain sequencing project: providing services to taxonomists for standard genome sequencing and annotation.</title>
        <authorList>
            <consortium name="The Broad Institute Genomics Platform"/>
            <consortium name="The Broad Institute Genome Sequencing Center for Infectious Disease"/>
            <person name="Wu L."/>
            <person name="Ma J."/>
        </authorList>
    </citation>
    <scope>NUCLEOTIDE SEQUENCE [LARGE SCALE GENOMIC DNA]</scope>
    <source>
        <strain evidence="3">JCM 11896</strain>
    </source>
</reference>
<evidence type="ECO:0000313" key="3">
    <source>
        <dbReference type="Proteomes" id="UP001501414"/>
    </source>
</evidence>
<name>A0ABP4I8B5_9PSEU</name>
<dbReference type="PANTHER" id="PTHR21310:SF40">
    <property type="entry name" value="AMINOGLYCOSIDE PHOSPHOTRANSFERASE DOMAIN-CONTAINING PROTEIN-RELATED"/>
    <property type="match status" value="1"/>
</dbReference>
<feature type="domain" description="Aminoglycoside phosphotransferase" evidence="1">
    <location>
        <begin position="34"/>
        <end position="260"/>
    </location>
</feature>
<dbReference type="InterPro" id="IPR011009">
    <property type="entry name" value="Kinase-like_dom_sf"/>
</dbReference>